<comment type="caution">
    <text evidence="1">The sequence shown here is derived from an EMBL/GenBank/DDBJ whole genome shotgun (WGS) entry which is preliminary data.</text>
</comment>
<gene>
    <name evidence="1" type="ORF">JETT_1193</name>
</gene>
<sequence>MGSRGITSSLLCFALGFGLPAMTIKNNLLGQLSSQICAFARQKPRPTSPSIL</sequence>
<reference evidence="1 2" key="1">
    <citation type="submission" date="2019-04" db="EMBL/GenBank/DDBJ databases">
        <title>Genome of a novel bacterium Candidatus Jettenia ecosi reconstructed from metagenome of an anammox bioreactor.</title>
        <authorList>
            <person name="Mardanov A.V."/>
            <person name="Beletsky A.V."/>
            <person name="Ravin N.V."/>
            <person name="Botchkova E.A."/>
            <person name="Litti Y.V."/>
            <person name="Nozhevnikova A.N."/>
        </authorList>
    </citation>
    <scope>NUCLEOTIDE SEQUENCE [LARGE SCALE GENOMIC DNA]</scope>
    <source>
        <strain evidence="1">J2</strain>
    </source>
</reference>
<dbReference type="AlphaFoldDB" id="A0A533QCZ5"/>
<protein>
    <submittedName>
        <fullName evidence="1">Uncharacterized protein</fullName>
    </submittedName>
</protein>
<evidence type="ECO:0000313" key="1">
    <source>
        <dbReference type="EMBL" id="TLD42542.1"/>
    </source>
</evidence>
<dbReference type="Proteomes" id="UP000319783">
    <property type="component" value="Unassembled WGS sequence"/>
</dbReference>
<evidence type="ECO:0000313" key="2">
    <source>
        <dbReference type="Proteomes" id="UP000319783"/>
    </source>
</evidence>
<accession>A0A533QCZ5</accession>
<dbReference type="EMBL" id="SULG01000018">
    <property type="protein sequence ID" value="TLD42542.1"/>
    <property type="molecule type" value="Genomic_DNA"/>
</dbReference>
<organism evidence="1 2">
    <name type="scientific">Candidatus Jettenia ecosi</name>
    <dbReference type="NCBI Taxonomy" id="2494326"/>
    <lineage>
        <taxon>Bacteria</taxon>
        <taxon>Pseudomonadati</taxon>
        <taxon>Planctomycetota</taxon>
        <taxon>Candidatus Brocadiia</taxon>
        <taxon>Candidatus Brocadiales</taxon>
        <taxon>Candidatus Brocadiaceae</taxon>
        <taxon>Candidatus Jettenia</taxon>
    </lineage>
</organism>
<proteinExistence type="predicted"/>
<name>A0A533QCZ5_9BACT</name>